<feature type="transmembrane region" description="Helical" evidence="1">
    <location>
        <begin position="68"/>
        <end position="91"/>
    </location>
</feature>
<keyword evidence="1" id="KW-0472">Membrane</keyword>
<keyword evidence="1" id="KW-0812">Transmembrane</keyword>
<feature type="transmembrane region" description="Helical" evidence="1">
    <location>
        <begin position="24"/>
        <end position="48"/>
    </location>
</feature>
<reference evidence="2" key="1">
    <citation type="submission" date="2022-12" db="EMBL/GenBank/DDBJ databases">
        <authorList>
            <person name="Ruckert C."/>
            <person name="Busche T."/>
            <person name="Kalinowski J."/>
            <person name="Wittmann C."/>
        </authorList>
    </citation>
    <scope>NUCLEOTIDE SEQUENCE</scope>
    <source>
        <strain evidence="2">DSM 40467</strain>
    </source>
</reference>
<feature type="transmembrane region" description="Helical" evidence="1">
    <location>
        <begin position="177"/>
        <end position="197"/>
    </location>
</feature>
<protein>
    <recommendedName>
        <fullName evidence="4">DUF4386 family protein</fullName>
    </recommendedName>
</protein>
<evidence type="ECO:0000256" key="1">
    <source>
        <dbReference type="SAM" id="Phobius"/>
    </source>
</evidence>
<dbReference type="EMBL" id="CP114413">
    <property type="protein sequence ID" value="WAZ23742.1"/>
    <property type="molecule type" value="Genomic_DNA"/>
</dbReference>
<dbReference type="RefSeq" id="WP_269661286.1">
    <property type="nucleotide sequence ID" value="NZ_CP114413.1"/>
</dbReference>
<dbReference type="Proteomes" id="UP001164439">
    <property type="component" value="Chromosome"/>
</dbReference>
<gene>
    <name evidence="2" type="ORF">STRCI_005106</name>
</gene>
<feature type="transmembrane region" description="Helical" evidence="1">
    <location>
        <begin position="98"/>
        <end position="116"/>
    </location>
</feature>
<evidence type="ECO:0008006" key="4">
    <source>
        <dbReference type="Google" id="ProtNLM"/>
    </source>
</evidence>
<accession>A0ABY7KK03</accession>
<proteinExistence type="predicted"/>
<keyword evidence="3" id="KW-1185">Reference proteome</keyword>
<sequence length="234" mass="23706">MTTTPSRAPTAAAEPGASSGTGRVLLGVTTALGPFLLALGVGILPYATGGAEKEIVRDIAADRTLTEVTLWCWLSGSIALVVGALAVGLLAMRASPKLGLWGLVLFGTGLLAIASTPEMDAVALGGLAEGVSQDALAKAGEGTYELLVVAVPILYFVVAHVVGAILLGVALLRGRVIAPWAAWLLILSMPLNVVGYAGGIMPLTVVSFVMMGVAFALAGLVVVRYGTGWVRATG</sequence>
<name>A0ABY7KK03_9ACTN</name>
<feature type="transmembrane region" description="Helical" evidence="1">
    <location>
        <begin position="146"/>
        <end position="170"/>
    </location>
</feature>
<evidence type="ECO:0000313" key="3">
    <source>
        <dbReference type="Proteomes" id="UP001164439"/>
    </source>
</evidence>
<feature type="transmembrane region" description="Helical" evidence="1">
    <location>
        <begin position="203"/>
        <end position="223"/>
    </location>
</feature>
<evidence type="ECO:0000313" key="2">
    <source>
        <dbReference type="EMBL" id="WAZ23742.1"/>
    </source>
</evidence>
<organism evidence="2 3">
    <name type="scientific">Streptomyces cinnabarinus</name>
    <dbReference type="NCBI Taxonomy" id="67287"/>
    <lineage>
        <taxon>Bacteria</taxon>
        <taxon>Bacillati</taxon>
        <taxon>Actinomycetota</taxon>
        <taxon>Actinomycetes</taxon>
        <taxon>Kitasatosporales</taxon>
        <taxon>Streptomycetaceae</taxon>
        <taxon>Streptomyces</taxon>
    </lineage>
</organism>
<keyword evidence="1" id="KW-1133">Transmembrane helix</keyword>